<reference evidence="11 12" key="1">
    <citation type="submission" date="2020-04" db="EMBL/GenBank/DDBJ databases">
        <title>CFH 90308 Microbacterium sp.</title>
        <authorList>
            <person name="Nie G."/>
            <person name="Ming H."/>
            <person name="Xia T."/>
        </authorList>
    </citation>
    <scope>NUCLEOTIDE SEQUENCE [LARGE SCALE GENOMIC DNA]</scope>
    <source>
        <strain evidence="11 12">CFH 90308</strain>
    </source>
</reference>
<sequence length="205" mass="21338">MHTPAPARLQVVAGPMFAGKSEELLRRVRRARIAGLSVDVVSHALDDRRGEGQVSSHSGLAVPSRSVPDVDALVAGVSGRGLDVVAIDEAQFFGGDLVDAVNTLVADDVTVMVAGLCVTFDGRPFEPLPSLMAIADDVLKLTAVCAVCGADAAFHQRLSPGELGDPRIPTPAQVGGIESYQARCRRHFTGADKPADDGTDASSRG</sequence>
<dbReference type="PANTHER" id="PTHR11441:SF0">
    <property type="entry name" value="THYMIDINE KINASE, CYTOSOLIC"/>
    <property type="match status" value="1"/>
</dbReference>
<dbReference type="GO" id="GO:0004797">
    <property type="term" value="F:thymidine kinase activity"/>
    <property type="evidence" value="ECO:0007669"/>
    <property type="project" value="UniProtKB-EC"/>
</dbReference>
<dbReference type="InterPro" id="IPR001267">
    <property type="entry name" value="Thymidine_kinase"/>
</dbReference>
<feature type="binding site" evidence="8">
    <location>
        <position position="145"/>
    </location>
    <ligand>
        <name>Zn(2+)</name>
        <dbReference type="ChEBI" id="CHEBI:29105"/>
    </ligand>
</feature>
<dbReference type="Gene3D" id="3.30.60.20">
    <property type="match status" value="1"/>
</dbReference>
<dbReference type="HAMAP" id="MF_00124">
    <property type="entry name" value="Thymidine_kinase"/>
    <property type="match status" value="1"/>
</dbReference>
<organism evidence="11 12">
    <name type="scientific">Microbacterium salsuginis</name>
    <dbReference type="NCBI Taxonomy" id="2722803"/>
    <lineage>
        <taxon>Bacteria</taxon>
        <taxon>Bacillati</taxon>
        <taxon>Actinomycetota</taxon>
        <taxon>Actinomycetes</taxon>
        <taxon>Micrococcales</taxon>
        <taxon>Microbacteriaceae</taxon>
        <taxon>Microbacterium</taxon>
    </lineage>
</organism>
<comment type="subcellular location">
    <subcellularLocation>
        <location evidence="8">Cytoplasm</location>
    </subcellularLocation>
</comment>
<dbReference type="SUPFAM" id="SSF52540">
    <property type="entry name" value="P-loop containing nucleoside triphosphate hydrolases"/>
    <property type="match status" value="1"/>
</dbReference>
<evidence type="ECO:0000256" key="2">
    <source>
        <dbReference type="ARBA" id="ARBA00012118"/>
    </source>
</evidence>
<dbReference type="PANTHER" id="PTHR11441">
    <property type="entry name" value="THYMIDINE KINASE"/>
    <property type="match status" value="1"/>
</dbReference>
<evidence type="ECO:0000313" key="11">
    <source>
        <dbReference type="EMBL" id="NLP83147.1"/>
    </source>
</evidence>
<feature type="binding site" evidence="8">
    <location>
        <begin position="88"/>
        <end position="91"/>
    </location>
    <ligand>
        <name>ATP</name>
        <dbReference type="ChEBI" id="CHEBI:30616"/>
    </ligand>
</feature>
<dbReference type="Gene3D" id="3.40.50.300">
    <property type="entry name" value="P-loop containing nucleotide triphosphate hydrolases"/>
    <property type="match status" value="1"/>
</dbReference>
<dbReference type="NCBIfam" id="NF003296">
    <property type="entry name" value="PRK04296.1-1"/>
    <property type="match status" value="1"/>
</dbReference>
<feature type="active site" description="Proton acceptor" evidence="8">
    <location>
        <position position="89"/>
    </location>
</feature>
<accession>A0ABX1K804</accession>
<name>A0ABX1K804_9MICO</name>
<dbReference type="InterPro" id="IPR020633">
    <property type="entry name" value="Thymidine_kinase_CS"/>
</dbReference>
<evidence type="ECO:0000313" key="12">
    <source>
        <dbReference type="Proteomes" id="UP001429745"/>
    </source>
</evidence>
<dbReference type="RefSeq" id="WP_168911585.1">
    <property type="nucleotide sequence ID" value="NZ_JABACI010000001.1"/>
</dbReference>
<feature type="binding site" evidence="8">
    <location>
        <position position="187"/>
    </location>
    <ligand>
        <name>Zn(2+)</name>
        <dbReference type="ChEBI" id="CHEBI:29105"/>
    </ligand>
</feature>
<evidence type="ECO:0000256" key="8">
    <source>
        <dbReference type="HAMAP-Rule" id="MF_00124"/>
    </source>
</evidence>
<evidence type="ECO:0000256" key="7">
    <source>
        <dbReference type="ARBA" id="ARBA00022840"/>
    </source>
</evidence>
<feature type="binding site" evidence="8">
    <location>
        <position position="184"/>
    </location>
    <ligand>
        <name>Zn(2+)</name>
        <dbReference type="ChEBI" id="CHEBI:29105"/>
    </ligand>
</feature>
<evidence type="ECO:0000256" key="3">
    <source>
        <dbReference type="ARBA" id="ARBA00022634"/>
    </source>
</evidence>
<keyword evidence="3 8" id="KW-0237">DNA synthesis</keyword>
<dbReference type="EMBL" id="JABACI010000001">
    <property type="protein sequence ID" value="NLP83147.1"/>
    <property type="molecule type" value="Genomic_DNA"/>
</dbReference>
<dbReference type="PIRSF" id="PIRSF035805">
    <property type="entry name" value="TK_cell"/>
    <property type="match status" value="1"/>
</dbReference>
<evidence type="ECO:0000256" key="6">
    <source>
        <dbReference type="ARBA" id="ARBA00022777"/>
    </source>
</evidence>
<keyword evidence="4 8" id="KW-0808">Transferase</keyword>
<feature type="binding site" evidence="8">
    <location>
        <begin position="14"/>
        <end position="21"/>
    </location>
    <ligand>
        <name>ATP</name>
        <dbReference type="ChEBI" id="CHEBI:30616"/>
    </ligand>
</feature>
<dbReference type="EC" id="2.7.1.21" evidence="2 8"/>
<dbReference type="PROSITE" id="PS00603">
    <property type="entry name" value="TK_CELLULAR_TYPE"/>
    <property type="match status" value="1"/>
</dbReference>
<evidence type="ECO:0000256" key="5">
    <source>
        <dbReference type="ARBA" id="ARBA00022741"/>
    </source>
</evidence>
<dbReference type="Proteomes" id="UP001429745">
    <property type="component" value="Unassembled WGS sequence"/>
</dbReference>
<evidence type="ECO:0000256" key="4">
    <source>
        <dbReference type="ARBA" id="ARBA00022679"/>
    </source>
</evidence>
<comment type="subunit">
    <text evidence="8">Homotetramer.</text>
</comment>
<evidence type="ECO:0000256" key="1">
    <source>
        <dbReference type="ARBA" id="ARBA00007587"/>
    </source>
</evidence>
<comment type="caution">
    <text evidence="11">The sequence shown here is derived from an EMBL/GenBank/DDBJ whole genome shotgun (WGS) entry which is preliminary data.</text>
</comment>
<evidence type="ECO:0000256" key="10">
    <source>
        <dbReference type="RuleBase" id="RU004165"/>
    </source>
</evidence>
<protein>
    <recommendedName>
        <fullName evidence="2 8">Thymidine kinase</fullName>
        <ecNumber evidence="2 8">2.7.1.21</ecNumber>
    </recommendedName>
</protein>
<keyword evidence="12" id="KW-1185">Reference proteome</keyword>
<keyword evidence="8" id="KW-0479">Metal-binding</keyword>
<proteinExistence type="inferred from homology"/>
<comment type="similarity">
    <text evidence="1 8 10">Belongs to the thymidine kinase family.</text>
</comment>
<dbReference type="InterPro" id="IPR027417">
    <property type="entry name" value="P-loop_NTPase"/>
</dbReference>
<keyword evidence="7 8" id="KW-0067">ATP-binding</keyword>
<comment type="catalytic activity">
    <reaction evidence="8 9">
        <text>thymidine + ATP = dTMP + ADP + H(+)</text>
        <dbReference type="Rhea" id="RHEA:19129"/>
        <dbReference type="ChEBI" id="CHEBI:15378"/>
        <dbReference type="ChEBI" id="CHEBI:17748"/>
        <dbReference type="ChEBI" id="CHEBI:30616"/>
        <dbReference type="ChEBI" id="CHEBI:63528"/>
        <dbReference type="ChEBI" id="CHEBI:456216"/>
        <dbReference type="EC" id="2.7.1.21"/>
    </reaction>
</comment>
<evidence type="ECO:0000256" key="9">
    <source>
        <dbReference type="RuleBase" id="RU000544"/>
    </source>
</evidence>
<keyword evidence="8" id="KW-0862">Zinc</keyword>
<dbReference type="SUPFAM" id="SSF57716">
    <property type="entry name" value="Glucocorticoid receptor-like (DNA-binding domain)"/>
    <property type="match status" value="1"/>
</dbReference>
<keyword evidence="5 8" id="KW-0547">Nucleotide-binding</keyword>
<dbReference type="Pfam" id="PF00265">
    <property type="entry name" value="TK"/>
    <property type="match status" value="1"/>
</dbReference>
<feature type="binding site" evidence="8">
    <location>
        <position position="148"/>
    </location>
    <ligand>
        <name>Zn(2+)</name>
        <dbReference type="ChEBI" id="CHEBI:29105"/>
    </ligand>
</feature>
<keyword evidence="8" id="KW-0963">Cytoplasm</keyword>
<keyword evidence="6 8" id="KW-0418">Kinase</keyword>
<gene>
    <name evidence="8" type="primary">tdk</name>
    <name evidence="11" type="ORF">HF576_04745</name>
</gene>